<keyword evidence="2" id="KW-0805">Transcription regulation</keyword>
<dbReference type="CDD" id="cd15831">
    <property type="entry name" value="BTAD"/>
    <property type="match status" value="1"/>
</dbReference>
<dbReference type="InterPro" id="IPR027417">
    <property type="entry name" value="P-loop_NTPase"/>
</dbReference>
<keyword evidence="10" id="KW-1185">Reference proteome</keyword>
<comment type="similarity">
    <text evidence="1">Belongs to the AfsR/DnrI/RedD regulatory family.</text>
</comment>
<dbReference type="RefSeq" id="WP_185072552.1">
    <property type="nucleotide sequence ID" value="NZ_JACHMB010000001.1"/>
</dbReference>
<evidence type="ECO:0000256" key="1">
    <source>
        <dbReference type="ARBA" id="ARBA00005820"/>
    </source>
</evidence>
<proteinExistence type="inferred from homology"/>
<feature type="compositionally biased region" description="Basic and acidic residues" evidence="7">
    <location>
        <begin position="910"/>
        <end position="924"/>
    </location>
</feature>
<dbReference type="InterPro" id="IPR001867">
    <property type="entry name" value="OmpR/PhoB-type_DNA-bd"/>
</dbReference>
<dbReference type="AlphaFoldDB" id="A0A7W9G8L3"/>
<dbReference type="InterPro" id="IPR005158">
    <property type="entry name" value="BTAD"/>
</dbReference>
<feature type="repeat" description="TPR" evidence="5">
    <location>
        <begin position="837"/>
        <end position="870"/>
    </location>
</feature>
<dbReference type="Gene3D" id="1.10.10.10">
    <property type="entry name" value="Winged helix-like DNA-binding domain superfamily/Winged helix DNA-binding domain"/>
    <property type="match status" value="1"/>
</dbReference>
<dbReference type="EMBL" id="JACHMB010000001">
    <property type="protein sequence ID" value="MBB5779208.1"/>
    <property type="molecule type" value="Genomic_DNA"/>
</dbReference>
<evidence type="ECO:0000313" key="10">
    <source>
        <dbReference type="Proteomes" id="UP000579153"/>
    </source>
</evidence>
<dbReference type="GO" id="GO:0006355">
    <property type="term" value="P:regulation of DNA-templated transcription"/>
    <property type="evidence" value="ECO:0007669"/>
    <property type="project" value="InterPro"/>
</dbReference>
<dbReference type="Pfam" id="PF03704">
    <property type="entry name" value="BTAD"/>
    <property type="match status" value="1"/>
</dbReference>
<dbReference type="Gene3D" id="1.25.40.10">
    <property type="entry name" value="Tetratricopeptide repeat domain"/>
    <property type="match status" value="2"/>
</dbReference>
<evidence type="ECO:0000256" key="4">
    <source>
        <dbReference type="ARBA" id="ARBA00023163"/>
    </source>
</evidence>
<dbReference type="PROSITE" id="PS50005">
    <property type="entry name" value="TPR"/>
    <property type="match status" value="1"/>
</dbReference>
<dbReference type="GO" id="GO:0003677">
    <property type="term" value="F:DNA binding"/>
    <property type="evidence" value="ECO:0007669"/>
    <property type="project" value="UniProtKB-UniRule"/>
</dbReference>
<dbReference type="PROSITE" id="PS51755">
    <property type="entry name" value="OMPR_PHOB"/>
    <property type="match status" value="1"/>
</dbReference>
<feature type="region of interest" description="Disordered" evidence="7">
    <location>
        <begin position="910"/>
        <end position="931"/>
    </location>
</feature>
<dbReference type="SMART" id="SM01043">
    <property type="entry name" value="BTAD"/>
    <property type="match status" value="1"/>
</dbReference>
<dbReference type="Pfam" id="PF00486">
    <property type="entry name" value="Trans_reg_C"/>
    <property type="match status" value="1"/>
</dbReference>
<dbReference type="InterPro" id="IPR019734">
    <property type="entry name" value="TPR_rpt"/>
</dbReference>
<dbReference type="InterPro" id="IPR051677">
    <property type="entry name" value="AfsR-DnrI-RedD_regulator"/>
</dbReference>
<evidence type="ECO:0000259" key="8">
    <source>
        <dbReference type="PROSITE" id="PS51755"/>
    </source>
</evidence>
<dbReference type="PANTHER" id="PTHR35807:SF1">
    <property type="entry name" value="TRANSCRIPTIONAL REGULATOR REDD"/>
    <property type="match status" value="1"/>
</dbReference>
<dbReference type="SMART" id="SM00028">
    <property type="entry name" value="TPR"/>
    <property type="match status" value="7"/>
</dbReference>
<dbReference type="InterPro" id="IPR036388">
    <property type="entry name" value="WH-like_DNA-bd_sf"/>
</dbReference>
<dbReference type="PANTHER" id="PTHR35807">
    <property type="entry name" value="TRANSCRIPTIONAL REGULATOR REDD-RELATED"/>
    <property type="match status" value="1"/>
</dbReference>
<organism evidence="9 10">
    <name type="scientific">Nonomuraea jabiensis</name>
    <dbReference type="NCBI Taxonomy" id="882448"/>
    <lineage>
        <taxon>Bacteria</taxon>
        <taxon>Bacillati</taxon>
        <taxon>Actinomycetota</taxon>
        <taxon>Actinomycetes</taxon>
        <taxon>Streptosporangiales</taxon>
        <taxon>Streptosporangiaceae</taxon>
        <taxon>Nonomuraea</taxon>
    </lineage>
</organism>
<evidence type="ECO:0000256" key="3">
    <source>
        <dbReference type="ARBA" id="ARBA00023125"/>
    </source>
</evidence>
<keyword evidence="5" id="KW-0802">TPR repeat</keyword>
<feature type="DNA-binding region" description="OmpR/PhoB-type" evidence="6">
    <location>
        <begin position="1"/>
        <end position="92"/>
    </location>
</feature>
<dbReference type="SMART" id="SM00862">
    <property type="entry name" value="Trans_reg_C"/>
    <property type="match status" value="1"/>
</dbReference>
<keyword evidence="3 6" id="KW-0238">DNA-binding</keyword>
<feature type="domain" description="OmpR/PhoB-type" evidence="8">
    <location>
        <begin position="1"/>
        <end position="92"/>
    </location>
</feature>
<dbReference type="GO" id="GO:0000160">
    <property type="term" value="P:phosphorelay signal transduction system"/>
    <property type="evidence" value="ECO:0007669"/>
    <property type="project" value="InterPro"/>
</dbReference>
<dbReference type="InterPro" id="IPR011990">
    <property type="entry name" value="TPR-like_helical_dom_sf"/>
</dbReference>
<reference evidence="9 10" key="1">
    <citation type="submission" date="2020-08" db="EMBL/GenBank/DDBJ databases">
        <title>Sequencing the genomes of 1000 actinobacteria strains.</title>
        <authorList>
            <person name="Klenk H.-P."/>
        </authorList>
    </citation>
    <scope>NUCLEOTIDE SEQUENCE [LARGE SCALE GENOMIC DNA]</scope>
    <source>
        <strain evidence="9 10">DSM 45507</strain>
    </source>
</reference>
<dbReference type="Pfam" id="PF13424">
    <property type="entry name" value="TPR_12"/>
    <property type="match status" value="2"/>
</dbReference>
<protein>
    <submittedName>
        <fullName evidence="9">DNA-binding SARP family transcriptional activator</fullName>
    </submittedName>
</protein>
<dbReference type="SUPFAM" id="SSF48452">
    <property type="entry name" value="TPR-like"/>
    <property type="match status" value="2"/>
</dbReference>
<dbReference type="SUPFAM" id="SSF52540">
    <property type="entry name" value="P-loop containing nucleoside triphosphate hydrolases"/>
    <property type="match status" value="1"/>
</dbReference>
<sequence length="931" mass="101859">MVDATFAILGPVRVSWADGRQVHLTGKPRAVLASLLLNVNTLVSRERLVEALWENPPASAIPNLQTYIGQLRRSLSLDTRLLTRETGYTFEARAEEVDLLQFEQATRLARKEAEAGDVRAAVVQFERALAMWRGKPAEGTRLSGHMLARVTELEERLAVVRLDWAEAKLALGRPVEVIEDLRAFVAEQPLRERAWRLLMLAHSRAGQRDKALEAFRHARSVLTDELGLEPGEELQQLQAAILAGTTPVSEPAPWTPVCQLPSDVKHFSGREAELFELDGLLPLPDEAPPRTATTCVITGTGGVGKTALAAHWAHTVRDRFPDGQLYVDLRGFSPGETPMSPSEAVRILLGFLHVPHHRMPATFGEQIGLYRSLLAGRRVLVLLDNARDPDQVRPLLPPSPEALTLVTGRTALTGLIAAEGAHLLRLAPLSDAQAGQLLKRRLGQDRMAAERQAVDDIIKTCAGLPLALGIVAARAIINAGLPLTALADELQAEPTRLDALQTDELSTDLREVFGSSYRVLAPEAAETFAHLGLVSGPDTSVLAVASLIGRPVAHTRTLLRMLETAHLVDQHVPGRYRMHDLVRLYAIDRARLDLSADARTAGVRRLVDFYLHTAYAADRLLSPRRRSAVRMEPPAPGCVTDALADVAAAQAWFKAEHACLLAAQRLAAEHDLHGPVWQLAWALDTFHLGHNLLQSCVSAWRLASGAVEHLTDPAAHALVHQLLGRACTRAGLHAESLSHFAEALRLYEQLQDVAGQAHVRHTLALAWGHRGEPAQALVHLEPALRLYRDIDDAMGEANALNSLGWATAMLGDFPKAQEYCEQALALLRSHGDRNGEAATLDSLGYIAHHTGRHARALDYYRGALRLRRETGNASQEADTLSHLGDTHHALGQDDEAARAWGQALAIYQDQHRTEKTEQVRERLDGLGARSS</sequence>
<comment type="caution">
    <text evidence="9">The sequence shown here is derived from an EMBL/GenBank/DDBJ whole genome shotgun (WGS) entry which is preliminary data.</text>
</comment>
<evidence type="ECO:0000256" key="6">
    <source>
        <dbReference type="PROSITE-ProRule" id="PRU01091"/>
    </source>
</evidence>
<dbReference type="Gene3D" id="3.40.50.300">
    <property type="entry name" value="P-loop containing nucleotide triphosphate hydrolases"/>
    <property type="match status" value="1"/>
</dbReference>
<keyword evidence="4" id="KW-0804">Transcription</keyword>
<dbReference type="InterPro" id="IPR016032">
    <property type="entry name" value="Sig_transdc_resp-reg_C-effctor"/>
</dbReference>
<evidence type="ECO:0000256" key="5">
    <source>
        <dbReference type="PROSITE-ProRule" id="PRU00339"/>
    </source>
</evidence>
<evidence type="ECO:0000256" key="2">
    <source>
        <dbReference type="ARBA" id="ARBA00023015"/>
    </source>
</evidence>
<evidence type="ECO:0000313" key="9">
    <source>
        <dbReference type="EMBL" id="MBB5779208.1"/>
    </source>
</evidence>
<accession>A0A7W9G8L3</accession>
<dbReference type="SUPFAM" id="SSF46894">
    <property type="entry name" value="C-terminal effector domain of the bipartite response regulators"/>
    <property type="match status" value="1"/>
</dbReference>
<name>A0A7W9G8L3_9ACTN</name>
<gene>
    <name evidence="9" type="ORF">HD596_005964</name>
</gene>
<dbReference type="Proteomes" id="UP000579153">
    <property type="component" value="Unassembled WGS sequence"/>
</dbReference>
<evidence type="ECO:0000256" key="7">
    <source>
        <dbReference type="SAM" id="MobiDB-lite"/>
    </source>
</evidence>
<dbReference type="PRINTS" id="PR00364">
    <property type="entry name" value="DISEASERSIST"/>
</dbReference>